<feature type="region of interest" description="Disordered" evidence="1">
    <location>
        <begin position="427"/>
        <end position="456"/>
    </location>
</feature>
<feature type="compositionally biased region" description="Polar residues" evidence="1">
    <location>
        <begin position="140"/>
        <end position="150"/>
    </location>
</feature>
<evidence type="ECO:0000313" key="3">
    <source>
        <dbReference type="EMBL" id="CCX32044.1"/>
    </source>
</evidence>
<proteinExistence type="predicted"/>
<accession>U4LIW5</accession>
<evidence type="ECO:0000256" key="1">
    <source>
        <dbReference type="SAM" id="MobiDB-lite"/>
    </source>
</evidence>
<protein>
    <submittedName>
        <fullName evidence="3">Similar to Uncharacterized protein C6B12.05c acc. no. O14210</fullName>
    </submittedName>
</protein>
<dbReference type="SMART" id="SM01406">
    <property type="entry name" value="PAPA-1"/>
    <property type="match status" value="1"/>
</dbReference>
<dbReference type="OMA" id="PETWMNG"/>
<sequence>MAPQLRSPVKRRRPDYNDSDSELSDIDDIEETTPLEPEEEDDEEEDEISSDEDTPEGEVEESYLSEDAPGESDDGSDSDLKPLAKPVPSRGSGTRGRAIAKPAPKKPAPKVGPSRSRRFTASASVSVSPPPKRRPQRSRTAATRSSYQPQATKATTIKATTARAAAKSKQPTIKLKIGKDKLRQATSTWTPPPAGTDTGELLSAAGTPDSAPVSKTTMPRGRKVVQEDSEEDEDEDQEEEEDDEEDAEGEIDEEDELGDEDAEGETDDELMDSDDDTGITPGTDFLSRTGTPDMSRLTNRQRTKLGDITTADLLELPSGYETKGSAAKSVSLSVQEQELKRAEMARRRKNLTDQKLEEEKIDTINRLLKKQTPKMRGRGRATGDATPADGNGDITMGGMEAPSPPTMMRWVSNKDGIRLAIPETWMNGPIGKAYSKQEETETMRNAGTKRKLVEEL</sequence>
<keyword evidence="4" id="KW-1185">Reference proteome</keyword>
<feature type="compositionally biased region" description="Polar residues" evidence="1">
    <location>
        <begin position="286"/>
        <end position="300"/>
    </location>
</feature>
<feature type="compositionally biased region" description="Acidic residues" evidence="1">
    <location>
        <begin position="17"/>
        <end position="77"/>
    </location>
</feature>
<name>U4LIW5_PYROM</name>
<dbReference type="InterPro" id="IPR029523">
    <property type="entry name" value="INO80B/Ies2"/>
</dbReference>
<dbReference type="PANTHER" id="PTHR21561">
    <property type="entry name" value="INO80 COMPLEX SUBUNIT B"/>
    <property type="match status" value="1"/>
</dbReference>
<dbReference type="eggNOG" id="ENOG502S7M7">
    <property type="taxonomic scope" value="Eukaryota"/>
</dbReference>
<dbReference type="PANTHER" id="PTHR21561:SF12">
    <property type="entry name" value="INO80 COMPLEX SUBUNIT B"/>
    <property type="match status" value="1"/>
</dbReference>
<dbReference type="GO" id="GO:0006338">
    <property type="term" value="P:chromatin remodeling"/>
    <property type="evidence" value="ECO:0007669"/>
    <property type="project" value="InterPro"/>
</dbReference>
<feature type="region of interest" description="Disordered" evidence="1">
    <location>
        <begin position="372"/>
        <end position="395"/>
    </location>
</feature>
<reference evidence="3 4" key="1">
    <citation type="journal article" date="2013" name="PLoS Genet.">
        <title>The genome and development-dependent transcriptomes of Pyronema confluens: a window into fungal evolution.</title>
        <authorList>
            <person name="Traeger S."/>
            <person name="Altegoer F."/>
            <person name="Freitag M."/>
            <person name="Gabaldon T."/>
            <person name="Kempken F."/>
            <person name="Kumar A."/>
            <person name="Marcet-Houben M."/>
            <person name="Poggeler S."/>
            <person name="Stajich J.E."/>
            <person name="Nowrousian M."/>
        </authorList>
    </citation>
    <scope>NUCLEOTIDE SEQUENCE [LARGE SCALE GENOMIC DNA]</scope>
    <source>
        <strain evidence="4">CBS 100304</strain>
        <tissue evidence="3">Vegetative mycelium</tissue>
    </source>
</reference>
<dbReference type="AlphaFoldDB" id="U4LIW5"/>
<dbReference type="STRING" id="1076935.U4LIW5"/>
<feature type="region of interest" description="Disordered" evidence="1">
    <location>
        <begin position="1"/>
        <end position="303"/>
    </location>
</feature>
<dbReference type="GO" id="GO:0031011">
    <property type="term" value="C:Ino80 complex"/>
    <property type="evidence" value="ECO:0007669"/>
    <property type="project" value="InterPro"/>
</dbReference>
<dbReference type="Pfam" id="PF04795">
    <property type="entry name" value="PAPA-1"/>
    <property type="match status" value="1"/>
</dbReference>
<dbReference type="OrthoDB" id="2021186at2759"/>
<gene>
    <name evidence="3" type="ORF">PCON_12314</name>
</gene>
<dbReference type="InterPro" id="IPR006880">
    <property type="entry name" value="INO80B_C"/>
</dbReference>
<evidence type="ECO:0000259" key="2">
    <source>
        <dbReference type="SMART" id="SM01406"/>
    </source>
</evidence>
<evidence type="ECO:0000313" key="4">
    <source>
        <dbReference type="Proteomes" id="UP000018144"/>
    </source>
</evidence>
<feature type="compositionally biased region" description="Low complexity" evidence="1">
    <location>
        <begin position="151"/>
        <end position="167"/>
    </location>
</feature>
<feature type="compositionally biased region" description="Acidic residues" evidence="1">
    <location>
        <begin position="227"/>
        <end position="277"/>
    </location>
</feature>
<feature type="domain" description="INO80 complex subunit B-like conserved region" evidence="2">
    <location>
        <begin position="336"/>
        <end position="425"/>
    </location>
</feature>
<dbReference type="Proteomes" id="UP000018144">
    <property type="component" value="Unassembled WGS sequence"/>
</dbReference>
<organism evidence="3 4">
    <name type="scientific">Pyronema omphalodes (strain CBS 100304)</name>
    <name type="common">Pyronema confluens</name>
    <dbReference type="NCBI Taxonomy" id="1076935"/>
    <lineage>
        <taxon>Eukaryota</taxon>
        <taxon>Fungi</taxon>
        <taxon>Dikarya</taxon>
        <taxon>Ascomycota</taxon>
        <taxon>Pezizomycotina</taxon>
        <taxon>Pezizomycetes</taxon>
        <taxon>Pezizales</taxon>
        <taxon>Pyronemataceae</taxon>
        <taxon>Pyronema</taxon>
    </lineage>
</organism>
<dbReference type="EMBL" id="HF935724">
    <property type="protein sequence ID" value="CCX32044.1"/>
    <property type="molecule type" value="Genomic_DNA"/>
</dbReference>